<dbReference type="Pfam" id="PF13266">
    <property type="entry name" value="DUF4057"/>
    <property type="match status" value="2"/>
</dbReference>
<dbReference type="InterPro" id="IPR025131">
    <property type="entry name" value="DUF4057"/>
</dbReference>
<feature type="domain" description="DUF4057" evidence="2">
    <location>
        <begin position="379"/>
        <end position="497"/>
    </location>
</feature>
<feature type="domain" description="DUF4057" evidence="2">
    <location>
        <begin position="3"/>
        <end position="116"/>
    </location>
</feature>
<dbReference type="Proteomes" id="UP000233837">
    <property type="component" value="Unassembled WGS sequence"/>
</dbReference>
<evidence type="ECO:0000259" key="2">
    <source>
        <dbReference type="Pfam" id="PF13266"/>
    </source>
</evidence>
<protein>
    <recommendedName>
        <fullName evidence="2">DUF4057 domain-containing protein</fullName>
    </recommendedName>
</protein>
<dbReference type="AlphaFoldDB" id="A0A2I0WFC6"/>
<reference evidence="3 4" key="1">
    <citation type="journal article" date="2016" name="Sci. Rep.">
        <title>The Dendrobium catenatum Lindl. genome sequence provides insights into polysaccharide synthase, floral development and adaptive evolution.</title>
        <authorList>
            <person name="Zhang G.Q."/>
            <person name="Xu Q."/>
            <person name="Bian C."/>
            <person name="Tsai W.C."/>
            <person name="Yeh C.M."/>
            <person name="Liu K.W."/>
            <person name="Yoshida K."/>
            <person name="Zhang L.S."/>
            <person name="Chang S.B."/>
            <person name="Chen F."/>
            <person name="Shi Y."/>
            <person name="Su Y.Y."/>
            <person name="Zhang Y.Q."/>
            <person name="Chen L.J."/>
            <person name="Yin Y."/>
            <person name="Lin M."/>
            <person name="Huang H."/>
            <person name="Deng H."/>
            <person name="Wang Z.W."/>
            <person name="Zhu S.L."/>
            <person name="Zhao X."/>
            <person name="Deng C."/>
            <person name="Niu S.C."/>
            <person name="Huang J."/>
            <person name="Wang M."/>
            <person name="Liu G.H."/>
            <person name="Yang H.J."/>
            <person name="Xiao X.J."/>
            <person name="Hsiao Y.Y."/>
            <person name="Wu W.L."/>
            <person name="Chen Y.Y."/>
            <person name="Mitsuda N."/>
            <person name="Ohme-Takagi M."/>
            <person name="Luo Y.B."/>
            <person name="Van de Peer Y."/>
            <person name="Liu Z.J."/>
        </authorList>
    </citation>
    <scope>NUCLEOTIDE SEQUENCE [LARGE SCALE GENOMIC DNA]</scope>
    <source>
        <tissue evidence="3">The whole plant</tissue>
    </source>
</reference>
<feature type="compositionally biased region" description="Basic residues" evidence="1">
    <location>
        <begin position="1"/>
        <end position="11"/>
    </location>
</feature>
<gene>
    <name evidence="3" type="ORF">MA16_Dca003560</name>
</gene>
<accession>A0A2I0WFC6</accession>
<dbReference type="PANTHER" id="PTHR31132">
    <property type="entry name" value="N-LYSINE METHYLTRANSFERASE"/>
    <property type="match status" value="1"/>
</dbReference>
<feature type="region of interest" description="Disordered" evidence="1">
    <location>
        <begin position="1"/>
        <end position="80"/>
    </location>
</feature>
<keyword evidence="4" id="KW-1185">Reference proteome</keyword>
<dbReference type="PANTHER" id="PTHR31132:SF13">
    <property type="entry name" value="N-LYSINE METHYLTRANSFERASE"/>
    <property type="match status" value="1"/>
</dbReference>
<organism evidence="3 4">
    <name type="scientific">Dendrobium catenatum</name>
    <dbReference type="NCBI Taxonomy" id="906689"/>
    <lineage>
        <taxon>Eukaryota</taxon>
        <taxon>Viridiplantae</taxon>
        <taxon>Streptophyta</taxon>
        <taxon>Embryophyta</taxon>
        <taxon>Tracheophyta</taxon>
        <taxon>Spermatophyta</taxon>
        <taxon>Magnoliopsida</taxon>
        <taxon>Liliopsida</taxon>
        <taxon>Asparagales</taxon>
        <taxon>Orchidaceae</taxon>
        <taxon>Epidendroideae</taxon>
        <taxon>Malaxideae</taxon>
        <taxon>Dendrobiinae</taxon>
        <taxon>Dendrobium</taxon>
    </lineage>
</organism>
<dbReference type="EMBL" id="KZ502674">
    <property type="protein sequence ID" value="PKU74357.1"/>
    <property type="molecule type" value="Genomic_DNA"/>
</dbReference>
<proteinExistence type="predicted"/>
<name>A0A2I0WFC6_9ASPA</name>
<evidence type="ECO:0000313" key="3">
    <source>
        <dbReference type="EMBL" id="PKU74357.1"/>
    </source>
</evidence>
<sequence>MERSTPVRKPHTSTADLLTWPETPQLVDPPVPDSATRRSHKPSGGISPALFGGPMTEEEVESVNKRKPTSGPKLKEMTGSGIFSTVNENDISESGSFLKNLNDKTSVKIYQVTAHCCVGKSTADFSAQTTPEPFRRQLRRYRRRQKPTFHHFRRMLRRKITGACSGGYGAGVFKINEIKSANAAPVISPADRTPENPPAKALFFETEPLWPVTSFLTFSHLACFARRPPSLAIDRRRRRSPDFADGHWISPRHPSFRGHVFGGFCAGHSPETTIQRIVSIIPASLRTPELPDAFSGVESAGIVRCIFCAVNIPAGYLRRTNGVLFVGKYRRTLTTQITGADVAEIIVSVSMRWNYFSAEKVEIRKSFLIQAQERGGGGSNGKKELSKSLMPANQAISGISQISFSTEEIVSPRKPISLPEVAKQRELSGSLESAAEDKMKKQLSDAKTKELSGHDIFGPPPEVPLRPLAARNLELRGQLDFGEPAPPNICTSVKVSNVGYFLVPLILVLTPNEVVSLTLWFNHNGRM</sequence>
<evidence type="ECO:0000313" key="4">
    <source>
        <dbReference type="Proteomes" id="UP000233837"/>
    </source>
</evidence>
<evidence type="ECO:0000256" key="1">
    <source>
        <dbReference type="SAM" id="MobiDB-lite"/>
    </source>
</evidence>
<reference evidence="3 4" key="2">
    <citation type="journal article" date="2017" name="Nature">
        <title>The Apostasia genome and the evolution of orchids.</title>
        <authorList>
            <person name="Zhang G.Q."/>
            <person name="Liu K.W."/>
            <person name="Li Z."/>
            <person name="Lohaus R."/>
            <person name="Hsiao Y.Y."/>
            <person name="Niu S.C."/>
            <person name="Wang J.Y."/>
            <person name="Lin Y.C."/>
            <person name="Xu Q."/>
            <person name="Chen L.J."/>
            <person name="Yoshida K."/>
            <person name="Fujiwara S."/>
            <person name="Wang Z.W."/>
            <person name="Zhang Y.Q."/>
            <person name="Mitsuda N."/>
            <person name="Wang M."/>
            <person name="Liu G.H."/>
            <person name="Pecoraro L."/>
            <person name="Huang H.X."/>
            <person name="Xiao X.J."/>
            <person name="Lin M."/>
            <person name="Wu X.Y."/>
            <person name="Wu W.L."/>
            <person name="Chen Y.Y."/>
            <person name="Chang S.B."/>
            <person name="Sakamoto S."/>
            <person name="Ohme-Takagi M."/>
            <person name="Yagi M."/>
            <person name="Zeng S.J."/>
            <person name="Shen C.Y."/>
            <person name="Yeh C.M."/>
            <person name="Luo Y.B."/>
            <person name="Tsai W.C."/>
            <person name="Van de Peer Y."/>
            <person name="Liu Z.J."/>
        </authorList>
    </citation>
    <scope>NUCLEOTIDE SEQUENCE [LARGE SCALE GENOMIC DNA]</scope>
    <source>
        <tissue evidence="3">The whole plant</tissue>
    </source>
</reference>